<sequence>MSETPLGSVTPQPPDAEEVERREAIDIRGSGQALTGRLLRACLQAGVAIRTSVRGRELIVEGGRVTAMVLDTTEGRVRQPVRKGVIMVSGGFEWNEEYRRAFVRGPLSHPVSVPTNSGDALYMSMKAGAMLANMREAWWIPAADLPDGVNSPAGRAGGRMVSLSAARCAMWNGSIIVRAAGTAWAAAER</sequence>
<dbReference type="SUPFAM" id="SSF51905">
    <property type="entry name" value="FAD/NAD(P)-binding domain"/>
    <property type="match status" value="1"/>
</dbReference>
<reference evidence="6 7" key="1">
    <citation type="submission" date="2016-04" db="EMBL/GenBank/DDBJ databases">
        <title>Complete genome sequence of Dietzia lutea YIM 80766T, a strain isolated from desert soil in Egypt.</title>
        <authorList>
            <person name="Zhao J."/>
            <person name="Hu B."/>
            <person name="Geng S."/>
            <person name="Nie Y."/>
            <person name="Tang Y."/>
        </authorList>
    </citation>
    <scope>NUCLEOTIDE SEQUENCE [LARGE SCALE GENOMIC DNA]</scope>
    <source>
        <strain evidence="6 7">YIM 80766</strain>
    </source>
</reference>
<dbReference type="Gene3D" id="3.50.50.60">
    <property type="entry name" value="FAD/NAD(P)-binding domain"/>
    <property type="match status" value="1"/>
</dbReference>
<dbReference type="GO" id="GO:0016491">
    <property type="term" value="F:oxidoreductase activity"/>
    <property type="evidence" value="ECO:0007669"/>
    <property type="project" value="UniProtKB-KW"/>
</dbReference>
<evidence type="ECO:0000256" key="3">
    <source>
        <dbReference type="ARBA" id="ARBA00022827"/>
    </source>
</evidence>
<evidence type="ECO:0000313" key="6">
    <source>
        <dbReference type="EMBL" id="AWH90997.1"/>
    </source>
</evidence>
<gene>
    <name evidence="6" type="ORF">A6035_01025</name>
</gene>
<dbReference type="PANTHER" id="PTHR43400">
    <property type="entry name" value="FUMARATE REDUCTASE"/>
    <property type="match status" value="1"/>
</dbReference>
<evidence type="ECO:0000256" key="2">
    <source>
        <dbReference type="ARBA" id="ARBA00022630"/>
    </source>
</evidence>
<dbReference type="RefSeq" id="WP_159149320.1">
    <property type="nucleotide sequence ID" value="NZ_CP015449.1"/>
</dbReference>
<feature type="domain" description="FAD-dependent oxidoreductase 2 FAD-binding" evidence="5">
    <location>
        <begin position="28"/>
        <end position="162"/>
    </location>
</feature>
<dbReference type="Proteomes" id="UP000244928">
    <property type="component" value="Chromosome"/>
</dbReference>
<dbReference type="Pfam" id="PF00890">
    <property type="entry name" value="FAD_binding_2"/>
    <property type="match status" value="1"/>
</dbReference>
<dbReference type="InterPro" id="IPR003953">
    <property type="entry name" value="FAD-dep_OxRdtase_2_FAD-bd"/>
</dbReference>
<name>A0A2S1R3Z0_9ACTN</name>
<dbReference type="AlphaFoldDB" id="A0A2S1R3Z0"/>
<keyword evidence="7" id="KW-1185">Reference proteome</keyword>
<evidence type="ECO:0000256" key="1">
    <source>
        <dbReference type="ARBA" id="ARBA00001974"/>
    </source>
</evidence>
<dbReference type="OrthoDB" id="353581at2"/>
<dbReference type="PANTHER" id="PTHR43400:SF10">
    <property type="entry name" value="3-OXOSTEROID 1-DEHYDROGENASE"/>
    <property type="match status" value="1"/>
</dbReference>
<evidence type="ECO:0000259" key="5">
    <source>
        <dbReference type="Pfam" id="PF00890"/>
    </source>
</evidence>
<proteinExistence type="predicted"/>
<accession>A0A2S1R3Z0</accession>
<keyword evidence="2" id="KW-0285">Flavoprotein</keyword>
<evidence type="ECO:0000256" key="4">
    <source>
        <dbReference type="ARBA" id="ARBA00023002"/>
    </source>
</evidence>
<dbReference type="InterPro" id="IPR036188">
    <property type="entry name" value="FAD/NAD-bd_sf"/>
</dbReference>
<protein>
    <recommendedName>
        <fullName evidence="5">FAD-dependent oxidoreductase 2 FAD-binding domain-containing protein</fullName>
    </recommendedName>
</protein>
<dbReference type="EMBL" id="CP015449">
    <property type="protein sequence ID" value="AWH90997.1"/>
    <property type="molecule type" value="Genomic_DNA"/>
</dbReference>
<comment type="cofactor">
    <cofactor evidence="1">
        <name>FAD</name>
        <dbReference type="ChEBI" id="CHEBI:57692"/>
    </cofactor>
</comment>
<keyword evidence="4" id="KW-0560">Oxidoreductase</keyword>
<organism evidence="6 7">
    <name type="scientific">Dietzia lutea</name>
    <dbReference type="NCBI Taxonomy" id="546160"/>
    <lineage>
        <taxon>Bacteria</taxon>
        <taxon>Bacillati</taxon>
        <taxon>Actinomycetota</taxon>
        <taxon>Actinomycetes</taxon>
        <taxon>Mycobacteriales</taxon>
        <taxon>Dietziaceae</taxon>
        <taxon>Dietzia</taxon>
    </lineage>
</organism>
<keyword evidence="3" id="KW-0274">FAD</keyword>
<dbReference type="InterPro" id="IPR050315">
    <property type="entry name" value="FAD-oxidoreductase_2"/>
</dbReference>
<dbReference type="KEGG" id="dlu:A6035_01025"/>
<evidence type="ECO:0000313" key="7">
    <source>
        <dbReference type="Proteomes" id="UP000244928"/>
    </source>
</evidence>